<feature type="signal peptide" evidence="1">
    <location>
        <begin position="1"/>
        <end position="21"/>
    </location>
</feature>
<sequence>MNKLIIYCCVWLILASTTTLAQMSGAEQIDSSNYKAKMYDTGFRVKMSPYTAIGASASIAYGFAKFGSHSLNDLDILARKEFALEHPHSRLRLDDYLQFAPGASVFVLSGLGIKGKSSTVDQSGIYLLSNIILNITVQSLKRSTKLPRPDGTSNSFPSGHTAEAFASAELLNQEYGRASTVYPVLGYATALSTAYLRMYNNKHWLSDVVTGAGIGFFSTRLSYWLYPKIKKVFSSRRTSTSMIMPSYSYDSIGARMVRSF</sequence>
<dbReference type="EMBL" id="QKLU01000003">
    <property type="protein sequence ID" value="PYF74678.1"/>
    <property type="molecule type" value="Genomic_DNA"/>
</dbReference>
<proteinExistence type="predicted"/>
<evidence type="ECO:0000313" key="4">
    <source>
        <dbReference type="Proteomes" id="UP000248198"/>
    </source>
</evidence>
<dbReference type="Pfam" id="PF01569">
    <property type="entry name" value="PAP2"/>
    <property type="match status" value="1"/>
</dbReference>
<evidence type="ECO:0000259" key="2">
    <source>
        <dbReference type="SMART" id="SM00014"/>
    </source>
</evidence>
<feature type="domain" description="Phosphatidic acid phosphatase type 2/haloperoxidase" evidence="2">
    <location>
        <begin position="123"/>
        <end position="223"/>
    </location>
</feature>
<dbReference type="Gene3D" id="1.20.144.10">
    <property type="entry name" value="Phosphatidic acid phosphatase type 2/haloperoxidase"/>
    <property type="match status" value="1"/>
</dbReference>
<feature type="chain" id="PRO_5016302015" evidence="1">
    <location>
        <begin position="22"/>
        <end position="260"/>
    </location>
</feature>
<keyword evidence="1" id="KW-0732">Signal</keyword>
<protein>
    <submittedName>
        <fullName evidence="3">PAP2 superfamily protein</fullName>
    </submittedName>
</protein>
<name>A0A318UHZ4_9SPHI</name>
<dbReference type="RefSeq" id="WP_110829385.1">
    <property type="nucleotide sequence ID" value="NZ_QKLU01000003.1"/>
</dbReference>
<keyword evidence="4" id="KW-1185">Reference proteome</keyword>
<gene>
    <name evidence="3" type="ORF">B0O44_103123</name>
</gene>
<dbReference type="PANTHER" id="PTHR14969:SF13">
    <property type="entry name" value="AT30094P"/>
    <property type="match status" value="1"/>
</dbReference>
<reference evidence="3 4" key="1">
    <citation type="submission" date="2018-06" db="EMBL/GenBank/DDBJ databases">
        <title>Genomic Encyclopedia of Archaeal and Bacterial Type Strains, Phase II (KMG-II): from individual species to whole genera.</title>
        <authorList>
            <person name="Goeker M."/>
        </authorList>
    </citation>
    <scope>NUCLEOTIDE SEQUENCE [LARGE SCALE GENOMIC DNA]</scope>
    <source>
        <strain evidence="3 4">DSM 27372</strain>
    </source>
</reference>
<dbReference type="AlphaFoldDB" id="A0A318UHZ4"/>
<dbReference type="PANTHER" id="PTHR14969">
    <property type="entry name" value="SPHINGOSINE-1-PHOSPHATE PHOSPHOHYDROLASE"/>
    <property type="match status" value="1"/>
</dbReference>
<dbReference type="SUPFAM" id="SSF48317">
    <property type="entry name" value="Acid phosphatase/Vanadium-dependent haloperoxidase"/>
    <property type="match status" value="1"/>
</dbReference>
<dbReference type="InterPro" id="IPR000326">
    <property type="entry name" value="PAP2/HPO"/>
</dbReference>
<dbReference type="Proteomes" id="UP000248198">
    <property type="component" value="Unassembled WGS sequence"/>
</dbReference>
<organism evidence="3 4">
    <name type="scientific">Pedobacter nutrimenti</name>
    <dbReference type="NCBI Taxonomy" id="1241337"/>
    <lineage>
        <taxon>Bacteria</taxon>
        <taxon>Pseudomonadati</taxon>
        <taxon>Bacteroidota</taxon>
        <taxon>Sphingobacteriia</taxon>
        <taxon>Sphingobacteriales</taxon>
        <taxon>Sphingobacteriaceae</taxon>
        <taxon>Pedobacter</taxon>
    </lineage>
</organism>
<dbReference type="OrthoDB" id="9773582at2"/>
<comment type="caution">
    <text evidence="3">The sequence shown here is derived from an EMBL/GenBank/DDBJ whole genome shotgun (WGS) entry which is preliminary data.</text>
</comment>
<evidence type="ECO:0000313" key="3">
    <source>
        <dbReference type="EMBL" id="PYF74678.1"/>
    </source>
</evidence>
<dbReference type="CDD" id="cd03394">
    <property type="entry name" value="PAP2_like_5"/>
    <property type="match status" value="1"/>
</dbReference>
<evidence type="ECO:0000256" key="1">
    <source>
        <dbReference type="SAM" id="SignalP"/>
    </source>
</evidence>
<accession>A0A318UHZ4</accession>
<dbReference type="InterPro" id="IPR036938">
    <property type="entry name" value="PAP2/HPO_sf"/>
</dbReference>
<dbReference type="SMART" id="SM00014">
    <property type="entry name" value="acidPPc"/>
    <property type="match status" value="1"/>
</dbReference>